<dbReference type="RefSeq" id="WP_269125769.1">
    <property type="nucleotide sequence ID" value="NZ_JAPUBN010000017.1"/>
</dbReference>
<gene>
    <name evidence="1" type="ORF">O1D97_11665</name>
</gene>
<evidence type="ECO:0000313" key="2">
    <source>
        <dbReference type="Proteomes" id="UP001149719"/>
    </source>
</evidence>
<dbReference type="PROSITE" id="PS51257">
    <property type="entry name" value="PROKAR_LIPOPROTEIN"/>
    <property type="match status" value="1"/>
</dbReference>
<name>A0ABT4JW19_9GAMM</name>
<accession>A0ABT4JW19</accession>
<organism evidence="1 2">
    <name type="scientific">Marinomonas phaeophyticola</name>
    <dbReference type="NCBI Taxonomy" id="3004091"/>
    <lineage>
        <taxon>Bacteria</taxon>
        <taxon>Pseudomonadati</taxon>
        <taxon>Pseudomonadota</taxon>
        <taxon>Gammaproteobacteria</taxon>
        <taxon>Oceanospirillales</taxon>
        <taxon>Oceanospirillaceae</taxon>
        <taxon>Marinomonas</taxon>
    </lineage>
</organism>
<evidence type="ECO:0000313" key="1">
    <source>
        <dbReference type="EMBL" id="MCZ2722267.1"/>
    </source>
</evidence>
<dbReference type="Proteomes" id="UP001149719">
    <property type="component" value="Unassembled WGS sequence"/>
</dbReference>
<sequence>MSKIIFHPKIYLHNIIIILGAWSLVACANVDKDGVINELTLSDSRESSLYLLPDQAYGVIYVESPKSGNLFQLHGTVGKGVAVLRKRNQTRCFVKTIKIAAGGFDGKGISINKSEPIRLIVYSENLAETLLSGEEVVSDTITVKNRLTLSDPGDILIESGLGEEQGFVLNPSEWSLFNLFGTADNSTVSCVAENEIQS</sequence>
<dbReference type="EMBL" id="JAPUBN010000017">
    <property type="protein sequence ID" value="MCZ2722267.1"/>
    <property type="molecule type" value="Genomic_DNA"/>
</dbReference>
<proteinExistence type="predicted"/>
<protein>
    <recommendedName>
        <fullName evidence="3">Lipoprotein</fullName>
    </recommendedName>
</protein>
<keyword evidence="2" id="KW-1185">Reference proteome</keyword>
<reference evidence="1" key="1">
    <citation type="submission" date="2022-12" db="EMBL/GenBank/DDBJ databases">
        <title>Marinomonas 15G1-11 sp. nov, isolated from marine algae.</title>
        <authorList>
            <person name="Butt M."/>
            <person name="Choi D.G."/>
            <person name="Kim J.M."/>
            <person name="Lee J.K."/>
            <person name="Baek J.H."/>
            <person name="Jeon C.O."/>
        </authorList>
    </citation>
    <scope>NUCLEOTIDE SEQUENCE</scope>
    <source>
        <strain evidence="1">15G1-11</strain>
    </source>
</reference>
<evidence type="ECO:0008006" key="3">
    <source>
        <dbReference type="Google" id="ProtNLM"/>
    </source>
</evidence>
<comment type="caution">
    <text evidence="1">The sequence shown here is derived from an EMBL/GenBank/DDBJ whole genome shotgun (WGS) entry which is preliminary data.</text>
</comment>